<evidence type="ECO:0000256" key="3">
    <source>
        <dbReference type="ARBA" id="ARBA00022980"/>
    </source>
</evidence>
<reference evidence="9 10" key="1">
    <citation type="journal article" date="2016" name="Nat. Commun.">
        <title>Thousands of microbial genomes shed light on interconnected biogeochemical processes in an aquifer system.</title>
        <authorList>
            <person name="Anantharaman K."/>
            <person name="Brown C.T."/>
            <person name="Hug L.A."/>
            <person name="Sharon I."/>
            <person name="Castelle C.J."/>
            <person name="Probst A.J."/>
            <person name="Thomas B.C."/>
            <person name="Singh A."/>
            <person name="Wilkins M.J."/>
            <person name="Karaoz U."/>
            <person name="Brodie E.L."/>
            <person name="Williams K.H."/>
            <person name="Hubbard S.S."/>
            <person name="Banfield J.F."/>
        </authorList>
    </citation>
    <scope>NUCLEOTIDE SEQUENCE [LARGE SCALE GENOMIC DNA]</scope>
</reference>
<dbReference type="AlphaFoldDB" id="A0A1F5Z326"/>
<dbReference type="Gene3D" id="2.170.120.20">
    <property type="entry name" value="Ribosomal protein L25, beta domain"/>
    <property type="match status" value="1"/>
</dbReference>
<evidence type="ECO:0000256" key="5">
    <source>
        <dbReference type="HAMAP-Rule" id="MF_01334"/>
    </source>
</evidence>
<evidence type="ECO:0000259" key="7">
    <source>
        <dbReference type="Pfam" id="PF01386"/>
    </source>
</evidence>
<evidence type="ECO:0000256" key="1">
    <source>
        <dbReference type="ARBA" id="ARBA00022730"/>
    </source>
</evidence>
<dbReference type="NCBIfam" id="TIGR00731">
    <property type="entry name" value="bL25_bact_ctc"/>
    <property type="match status" value="1"/>
</dbReference>
<dbReference type="InterPro" id="IPR029751">
    <property type="entry name" value="Ribosomal_L25_dom"/>
</dbReference>
<feature type="domain" description="Large ribosomal subunit protein bL25 L25" evidence="7">
    <location>
        <begin position="6"/>
        <end position="91"/>
    </location>
</feature>
<dbReference type="Pfam" id="PF01386">
    <property type="entry name" value="Ribosomal_L25p"/>
    <property type="match status" value="1"/>
</dbReference>
<dbReference type="HAMAP" id="MF_01334">
    <property type="entry name" value="Ribosomal_bL25_CTC"/>
    <property type="match status" value="1"/>
</dbReference>
<dbReference type="InterPro" id="IPR020056">
    <property type="entry name" value="Rbsml_bL25/Gln-tRNA_synth_N"/>
</dbReference>
<keyword evidence="1 5" id="KW-0699">rRNA-binding</keyword>
<feature type="compositionally biased region" description="Basic and acidic residues" evidence="6">
    <location>
        <begin position="188"/>
        <end position="197"/>
    </location>
</feature>
<dbReference type="EMBL" id="MFJG01000021">
    <property type="protein sequence ID" value="OGG06773.1"/>
    <property type="molecule type" value="Genomic_DNA"/>
</dbReference>
<name>A0A1F5Z326_9BACT</name>
<dbReference type="Gene3D" id="2.40.240.10">
    <property type="entry name" value="Ribosomal Protein L25, Chain P"/>
    <property type="match status" value="1"/>
</dbReference>
<dbReference type="InterPro" id="IPR011035">
    <property type="entry name" value="Ribosomal_bL25/Gln-tRNA_synth"/>
</dbReference>
<organism evidence="9 10">
    <name type="scientific">Candidatus Gottesmanbacteria bacterium RIFCSPHIGHO2_01_FULL_42_12</name>
    <dbReference type="NCBI Taxonomy" id="1798377"/>
    <lineage>
        <taxon>Bacteria</taxon>
        <taxon>Candidatus Gottesmaniibacteriota</taxon>
    </lineage>
</organism>
<keyword evidence="3 5" id="KW-0689">Ribosomal protein</keyword>
<evidence type="ECO:0000256" key="6">
    <source>
        <dbReference type="SAM" id="MobiDB-lite"/>
    </source>
</evidence>
<evidence type="ECO:0000256" key="2">
    <source>
        <dbReference type="ARBA" id="ARBA00022884"/>
    </source>
</evidence>
<dbReference type="GO" id="GO:0008097">
    <property type="term" value="F:5S rRNA binding"/>
    <property type="evidence" value="ECO:0007669"/>
    <property type="project" value="InterPro"/>
</dbReference>
<evidence type="ECO:0000256" key="4">
    <source>
        <dbReference type="ARBA" id="ARBA00023274"/>
    </source>
</evidence>
<feature type="region of interest" description="Disordered" evidence="6">
    <location>
        <begin position="188"/>
        <end position="229"/>
    </location>
</feature>
<proteinExistence type="inferred from homology"/>
<dbReference type="InterPro" id="IPR037121">
    <property type="entry name" value="Ribosomal_bL25_C"/>
</dbReference>
<dbReference type="GO" id="GO:0006412">
    <property type="term" value="P:translation"/>
    <property type="evidence" value="ECO:0007669"/>
    <property type="project" value="UniProtKB-UniRule"/>
</dbReference>
<keyword evidence="2 5" id="KW-0694">RNA-binding</keyword>
<evidence type="ECO:0000313" key="9">
    <source>
        <dbReference type="EMBL" id="OGG06773.1"/>
    </source>
</evidence>
<comment type="similarity">
    <text evidence="5">Belongs to the bacterial ribosomal protein bL25 family. CTC subfamily.</text>
</comment>
<evidence type="ECO:0000259" key="8">
    <source>
        <dbReference type="Pfam" id="PF14693"/>
    </source>
</evidence>
<dbReference type="PANTHER" id="PTHR33284">
    <property type="entry name" value="RIBOSOMAL PROTEIN L25/GLN-TRNA SYNTHETASE, ANTI-CODON-BINDING DOMAIN-CONTAINING PROTEIN"/>
    <property type="match status" value="1"/>
</dbReference>
<comment type="function">
    <text evidence="5">This is one of the proteins that binds to the 5S RNA in the ribosome where it forms part of the central protuberance.</text>
</comment>
<protein>
    <recommendedName>
        <fullName evidence="5">Large ribosomal subunit protein bL25</fullName>
    </recommendedName>
    <alternativeName>
        <fullName evidence="5">General stress protein CTC</fullName>
    </alternativeName>
</protein>
<gene>
    <name evidence="5" type="primary">rplY</name>
    <name evidence="5" type="synonym">ctc</name>
    <name evidence="9" type="ORF">A2872_00890</name>
</gene>
<keyword evidence="4 5" id="KW-0687">Ribonucleoprotein</keyword>
<dbReference type="InterPro" id="IPR020930">
    <property type="entry name" value="Ribosomal_uL5_bac-type"/>
</dbReference>
<accession>A0A1F5Z326</accession>
<evidence type="ECO:0000313" key="10">
    <source>
        <dbReference type="Proteomes" id="UP000178681"/>
    </source>
</evidence>
<dbReference type="PANTHER" id="PTHR33284:SF1">
    <property type="entry name" value="RIBOSOMAL PROTEIN L25_GLN-TRNA SYNTHETASE, ANTI-CODON-BINDING DOMAIN-CONTAINING PROTEIN"/>
    <property type="match status" value="1"/>
</dbReference>
<feature type="domain" description="Large ribosomal subunit protein bL25 beta" evidence="8">
    <location>
        <begin position="99"/>
        <end position="182"/>
    </location>
</feature>
<dbReference type="GO" id="GO:0022625">
    <property type="term" value="C:cytosolic large ribosomal subunit"/>
    <property type="evidence" value="ECO:0007669"/>
    <property type="project" value="TreeGrafter"/>
</dbReference>
<dbReference type="Proteomes" id="UP000178681">
    <property type="component" value="Unassembled WGS sequence"/>
</dbReference>
<dbReference type="InterPro" id="IPR020057">
    <property type="entry name" value="Ribosomal_bL25_b-dom"/>
</dbReference>
<dbReference type="SUPFAM" id="SSF50715">
    <property type="entry name" value="Ribosomal protein L25-like"/>
    <property type="match status" value="1"/>
</dbReference>
<dbReference type="GO" id="GO:0003735">
    <property type="term" value="F:structural constituent of ribosome"/>
    <property type="evidence" value="ECO:0007669"/>
    <property type="project" value="InterPro"/>
</dbReference>
<dbReference type="InterPro" id="IPR001021">
    <property type="entry name" value="Ribosomal_bL25_long"/>
</dbReference>
<dbReference type="STRING" id="1798377.A2872_00890"/>
<comment type="caution">
    <text evidence="9">The sequence shown here is derived from an EMBL/GenBank/DDBJ whole genome shotgun (WGS) entry which is preliminary data.</text>
</comment>
<dbReference type="Pfam" id="PF14693">
    <property type="entry name" value="Ribosomal_TL5_C"/>
    <property type="match status" value="1"/>
</dbReference>
<comment type="subunit">
    <text evidence="5">Part of the 50S ribosomal subunit; part of the 5S rRNA/L5/L18/L25 subcomplex. Contacts the 5S rRNA. Binds to the 5S rRNA independently of L5 and L18.</text>
</comment>
<sequence length="229" mass="24551">MEKTTLTAVTRTVLGRKVKALRRQGVLPANLFGKKVKSLALQIPVKEFMTVYKKVGETGLVELKTEKETYHTLITKLQTDPLTRLPVHAEFHAVSLTEKIKAKVPVELMGESPAVKDGIGLLLQTLNEIEVEALPTDLPEKIEVEVSKLSAVNDQITVGDLPKLKGVEVLTDGGEILVKVAAAVSEEAQKEAEETAAKEAAATEGEAAAKEAPAEGGSDQAPKPEKENS</sequence>